<evidence type="ECO:0000256" key="4">
    <source>
        <dbReference type="ARBA" id="ARBA00022989"/>
    </source>
</evidence>
<dbReference type="PROSITE" id="PS00023">
    <property type="entry name" value="FN2_1"/>
    <property type="match status" value="1"/>
</dbReference>
<reference evidence="12" key="1">
    <citation type="submission" date="2003-08" db="EMBL/GenBank/DDBJ databases">
        <authorList>
            <person name="Birren B."/>
            <person name="Nusbaum C."/>
            <person name="Abebe A."/>
            <person name="Abouelleil A."/>
            <person name="Adekoya E."/>
            <person name="Ait-zahra M."/>
            <person name="Allen N."/>
            <person name="Allen T."/>
            <person name="An P."/>
            <person name="Anderson M."/>
            <person name="Anderson S."/>
            <person name="Arachchi H."/>
            <person name="Armbruster J."/>
            <person name="Bachantsang P."/>
            <person name="Baldwin J."/>
            <person name="Barry A."/>
            <person name="Bayul T."/>
            <person name="Blitshsteyn B."/>
            <person name="Bloom T."/>
            <person name="Blye J."/>
            <person name="Boguslavskiy L."/>
            <person name="Borowsky M."/>
            <person name="Boukhgalter B."/>
            <person name="Brunache A."/>
            <person name="Butler J."/>
            <person name="Calixte N."/>
            <person name="Calvo S."/>
            <person name="Camarata J."/>
            <person name="Campo K."/>
            <person name="Chang J."/>
            <person name="Cheshatsang Y."/>
            <person name="Citroen M."/>
            <person name="Collymore A."/>
            <person name="Considine T."/>
            <person name="Cook A."/>
            <person name="Cooke P."/>
            <person name="Corum B."/>
            <person name="Cuomo C."/>
            <person name="David R."/>
            <person name="Dawoe T."/>
            <person name="Degray S."/>
            <person name="Dodge S."/>
            <person name="Dooley K."/>
            <person name="Dorje P."/>
            <person name="Dorjee K."/>
            <person name="Dorris L."/>
            <person name="Duffey N."/>
            <person name="Dupes A."/>
            <person name="Elkins T."/>
            <person name="Engels R."/>
            <person name="Erickson J."/>
            <person name="Farina A."/>
            <person name="Faro S."/>
            <person name="Ferreira P."/>
            <person name="Fischer H."/>
            <person name="Fitzgerald M."/>
            <person name="Foley K."/>
            <person name="Gage D."/>
            <person name="Galagan J."/>
            <person name="Gearin G."/>
            <person name="Gnerre S."/>
            <person name="Gnirke A."/>
            <person name="Goyette A."/>
            <person name="Graham J."/>
            <person name="Grandbois E."/>
            <person name="Gyaltsen K."/>
            <person name="Hafez N."/>
            <person name="Hagopian D."/>
            <person name="Hagos B."/>
            <person name="Hall J."/>
            <person name="Hatcher B."/>
            <person name="Heller A."/>
            <person name="Higgins H."/>
            <person name="Honan T."/>
            <person name="Horn A."/>
            <person name="Houde N."/>
            <person name="Hughes L."/>
            <person name="Hulme W."/>
            <person name="Husby E."/>
            <person name="Iliev I."/>
            <person name="Jaffe D."/>
            <person name="Jones C."/>
            <person name="Kamal M."/>
            <person name="Kamat A."/>
            <person name="Kamvysselis M."/>
            <person name="Karlsson E."/>
            <person name="Kells C."/>
            <person name="Kieu A."/>
            <person name="Kisner P."/>
            <person name="Kodira C."/>
            <person name="Kulbokas E."/>
            <person name="Labutti K."/>
            <person name="Lama D."/>
            <person name="Landers T."/>
            <person name="Leger J."/>
            <person name="Levine S."/>
            <person name="Lewis D."/>
            <person name="Lewis T."/>
            <person name="Lindblad-toh K."/>
            <person name="Liu X."/>
            <person name="Lokyitsang T."/>
            <person name="Lokyitsang Y."/>
            <person name="Lucien O."/>
            <person name="Lui A."/>
            <person name="Ma L.J."/>
            <person name="Mabbitt R."/>
            <person name="Macdonald J."/>
            <person name="Maclean C."/>
            <person name="Major J."/>
            <person name="Manning J."/>
            <person name="Marabella R."/>
            <person name="Maru K."/>
            <person name="Matthews C."/>
            <person name="Mauceli E."/>
            <person name="Mccarthy M."/>
            <person name="Mcdonough S."/>
            <person name="Mcghee T."/>
            <person name="Meldrim J."/>
            <person name="Meneus L."/>
            <person name="Mesirov J."/>
            <person name="Mihalev A."/>
            <person name="Mihova T."/>
            <person name="Mikkelsen T."/>
            <person name="Mlenga V."/>
            <person name="Moru K."/>
            <person name="Mozes J."/>
            <person name="Mulrain L."/>
            <person name="Munson G."/>
            <person name="Naylor J."/>
            <person name="Newes C."/>
            <person name="Nguyen C."/>
            <person name="Nguyen N."/>
            <person name="Nguyen T."/>
            <person name="Nicol R."/>
            <person name="Nielsen C."/>
            <person name="Nizzari M."/>
            <person name="Norbu C."/>
            <person name="Norbu N."/>
            <person name="O'donnell P."/>
            <person name="Okoawo O."/>
            <person name="O'leary S."/>
            <person name="Omotosho B."/>
            <person name="O'neill K."/>
            <person name="Osman S."/>
            <person name="Parker S."/>
            <person name="Perrin D."/>
            <person name="Phunkhang P."/>
            <person name="Piqani B."/>
            <person name="Purcell S."/>
            <person name="Rachupka T."/>
            <person name="Ramasamy U."/>
            <person name="Rameau R."/>
            <person name="Ray V."/>
            <person name="Raymond C."/>
            <person name="Retta R."/>
            <person name="Richardson S."/>
            <person name="Rise C."/>
            <person name="Rodriguez J."/>
            <person name="Rogers J."/>
            <person name="Rogov P."/>
            <person name="Rutman M."/>
            <person name="Schupbach R."/>
            <person name="Seaman C."/>
            <person name="Settipalli S."/>
            <person name="Sharpe T."/>
            <person name="Sheridan J."/>
            <person name="Sherpa N."/>
            <person name="Shi J."/>
            <person name="Smirnov S."/>
            <person name="Smith C."/>
            <person name="Sougnez C."/>
            <person name="Spencer B."/>
            <person name="Stalker J."/>
            <person name="Stange-thomann N."/>
            <person name="Stavropoulos S."/>
            <person name="Stetson K."/>
            <person name="Stone C."/>
            <person name="Stone S."/>
            <person name="Stubbs M."/>
            <person name="Talamas J."/>
            <person name="Tchuinga P."/>
            <person name="Tenzing P."/>
            <person name="Tesfaye S."/>
            <person name="Theodore J."/>
            <person name="Thoulutsang Y."/>
            <person name="Topham K."/>
            <person name="Towey S."/>
            <person name="Tsamla T."/>
            <person name="Tsomo N."/>
            <person name="Vallee D."/>
            <person name="Vassiliev H."/>
            <person name="Venkataraman V."/>
            <person name="Vinson J."/>
            <person name="Vo A."/>
            <person name="Wade C."/>
            <person name="Wang S."/>
            <person name="Wangchuk T."/>
            <person name="Wangdi T."/>
            <person name="Whittaker C."/>
            <person name="Wilkinson J."/>
            <person name="Wu Y."/>
            <person name="Wyman D."/>
            <person name="Yadav S."/>
            <person name="Yang S."/>
            <person name="Yang X."/>
            <person name="Yeager S."/>
            <person name="Yee E."/>
            <person name="Young G."/>
            <person name="Zainoun J."/>
            <person name="Zembeck L."/>
            <person name="Zimmer A."/>
            <person name="Zody M."/>
            <person name="Lander E."/>
        </authorList>
    </citation>
    <scope>NUCLEOTIDE SEQUENCE [LARGE SCALE GENOMIC DNA]</scope>
</reference>
<feature type="domain" description="C-type lectin" evidence="9">
    <location>
        <begin position="81"/>
        <end position="197"/>
    </location>
</feature>
<feature type="domain" description="C-type lectin" evidence="9">
    <location>
        <begin position="1125"/>
        <end position="1246"/>
    </location>
</feature>
<dbReference type="PRINTS" id="PR00013">
    <property type="entry name" value="FNTYPEII"/>
</dbReference>
<dbReference type="GeneTree" id="ENSGT01050000244842"/>
<dbReference type="InterPro" id="IPR018378">
    <property type="entry name" value="C-type_lectin_CS"/>
</dbReference>
<dbReference type="InParanoid" id="H2YKM0"/>
<keyword evidence="12" id="KW-1185">Reference proteome</keyword>
<evidence type="ECO:0000313" key="12">
    <source>
        <dbReference type="Proteomes" id="UP000007875"/>
    </source>
</evidence>
<evidence type="ECO:0000256" key="5">
    <source>
        <dbReference type="ARBA" id="ARBA00023136"/>
    </source>
</evidence>
<keyword evidence="7" id="KW-0325">Glycoprotein</keyword>
<evidence type="ECO:0000256" key="7">
    <source>
        <dbReference type="ARBA" id="ARBA00023180"/>
    </source>
</evidence>
<dbReference type="Gene3D" id="2.10.10.10">
    <property type="entry name" value="Fibronectin, type II, collagen-binding"/>
    <property type="match status" value="1"/>
</dbReference>
<dbReference type="InterPro" id="IPR050111">
    <property type="entry name" value="C-type_lectin/snaclec_domain"/>
</dbReference>
<evidence type="ECO:0000256" key="8">
    <source>
        <dbReference type="PROSITE-ProRule" id="PRU00479"/>
    </source>
</evidence>
<dbReference type="eggNOG" id="KOG4297">
    <property type="taxonomic scope" value="Eukaryota"/>
</dbReference>
<sequence length="1256" mass="141981">MTTSPMSNETIIYTIAGNAGGDPCLFPFTFMGVSYSTCTTAGRSDNQKWCATTSNYAKDFIWGICPQPVEGCGAFWVEGQFGQYCYQFNFQSSLTWVQARDACRQQNADLLSITSPKEQAWVAGRINIVTTVMWLGMSDITIEGNWGWSDSSPLIYLKWRAGQPNSYGGNEDCGAIITRNGLWGDTPCSRHLSFICKKKETTTSIPGTTALSNFGCYTHDGTGYAGRCFQLGCTIPSQWSDAQQSCKALGADVARISSEQELDAIIVWMRYTRTAKLTTWERLWIGLNDIMHEMHFEWDDGVPPTFTYWAREEPVDTQGDKDCVMMDLTSGRWSTADCSRKYQFICSKDPAQVIKPTESITDGICFRRGSTGGGPIAPSTGTFEQTFLTTQASRYDATVTFHLNLLAIRQEYTGWHFFDTNFDDVKKSKKITFTNWDRNQPSKAHVDAIGMCVAMLSSDRAGLWKVGNCNDLRRVVCTDAREGFATAPPATTPPVLPCPDGWKVSDPIKSKCYKLFNMLYRKERKTWSQARESCQMLGGVGNPGNADLISIHSEEQMSLIRTTVTGNYVHGGFLWIGLNDRNTEDRWEWSDGSAVDYIKWGTNEPNNGSGNENCVEFQPNANYWRDITCNLLRNYVCQIDRGAVVADLTNVTTPTPLRCGDPDWLYYNGSCYFFSGRNRRAYYDARKFCQSMSAELTSIQNLPEQNFLHQQIQRCNNILVSRWIGLDMNNRENSFRWLDGTPFGFAMWRPKEPNYLNKQESCVNIYQSDGTWNDQNCGNKLSYICKKSNETGISPTTPTPDYNPKGFCPGDWWQYRGYCIIVLGSNSSDRLNWTEARDDCMARGANLLSVANAQQQAFITSRLYNVNVGPMWIGLNDIYGEGRFLWRDGTPYQYNNWKHGEPSSPGYRNDGAVVSSSVGKWEDAVCAEKNAYICEMHKSVSLDLLRFVKPPLVQQDKRCLDGWVFWNDECWMLTKKAMSWNRAKERCSSMNAVLATISDDFTQSLAFSMLTDPSENPETAVPTGAKAWIGLHRTKSSDGVTYSWVNNWPVAYTNWGDHQPSDSNGTTSGCVAIDGQVKSARSQGGHWYDIQCNYSLPALCRQTKKKPPANLTKYEGHCPKNWIPFQQNCYFFEPKDRLSSWYQADYDCRNMGAFLASVHSSEEAMFIVLNIARLNTNITSWIGLYRDRDDDIFTWSDGSPVDFLFWADGQPSKGNRFTKELCTELTLPEGKWNDNSCNRIGLTVCKKPRIIEMKPT</sequence>
<dbReference type="CDD" id="cd00062">
    <property type="entry name" value="FN2"/>
    <property type="match status" value="1"/>
</dbReference>
<evidence type="ECO:0000256" key="3">
    <source>
        <dbReference type="ARBA" id="ARBA00022737"/>
    </source>
</evidence>
<dbReference type="OMA" id="WIDKWRV"/>
<keyword evidence="6 8" id="KW-1015">Disulfide bond</keyword>
<reference evidence="11" key="2">
    <citation type="submission" date="2025-08" db="UniProtKB">
        <authorList>
            <consortium name="Ensembl"/>
        </authorList>
    </citation>
    <scope>IDENTIFICATION</scope>
</reference>
<comment type="subcellular location">
    <subcellularLocation>
        <location evidence="1">Membrane</location>
        <topology evidence="1">Single-pass membrane protein</topology>
    </subcellularLocation>
</comment>
<dbReference type="Gene3D" id="3.10.100.10">
    <property type="entry name" value="Mannose-Binding Protein A, subunit A"/>
    <property type="match status" value="8"/>
</dbReference>
<dbReference type="InterPro" id="IPR016186">
    <property type="entry name" value="C-type_lectin-like/link_sf"/>
</dbReference>
<evidence type="ECO:0000313" key="11">
    <source>
        <dbReference type="Ensembl" id="ENSCSAVP00000005872.1"/>
    </source>
</evidence>
<evidence type="ECO:0000259" key="9">
    <source>
        <dbReference type="PROSITE" id="PS50041"/>
    </source>
</evidence>
<evidence type="ECO:0008006" key="13">
    <source>
        <dbReference type="Google" id="ProtNLM"/>
    </source>
</evidence>
<evidence type="ECO:0000256" key="2">
    <source>
        <dbReference type="ARBA" id="ARBA00022692"/>
    </source>
</evidence>
<reference evidence="11" key="3">
    <citation type="submission" date="2025-09" db="UniProtKB">
        <authorList>
            <consortium name="Ensembl"/>
        </authorList>
    </citation>
    <scope>IDENTIFICATION</scope>
</reference>
<accession>H2YKM0</accession>
<dbReference type="AlphaFoldDB" id="H2YKM0"/>
<feature type="disulfide bond" evidence="8">
    <location>
        <begin position="38"/>
        <end position="65"/>
    </location>
</feature>
<dbReference type="SUPFAM" id="SSF56436">
    <property type="entry name" value="C-type lectin-like"/>
    <property type="match status" value="8"/>
</dbReference>
<dbReference type="Proteomes" id="UP000007875">
    <property type="component" value="Unassembled WGS sequence"/>
</dbReference>
<dbReference type="STRING" id="51511.ENSCSAVP00000005872"/>
<dbReference type="PROSITE" id="PS51092">
    <property type="entry name" value="FN2_2"/>
    <property type="match status" value="1"/>
</dbReference>
<feature type="domain" description="C-type lectin" evidence="9">
    <location>
        <begin position="815"/>
        <end position="935"/>
    </location>
</feature>
<dbReference type="Ensembl" id="ENSCSAVT00000005947.1">
    <property type="protein sequence ID" value="ENSCSAVP00000005872.1"/>
    <property type="gene ID" value="ENSCSAVG00000003508.1"/>
</dbReference>
<evidence type="ECO:0000256" key="1">
    <source>
        <dbReference type="ARBA" id="ARBA00004167"/>
    </source>
</evidence>
<dbReference type="InterPro" id="IPR013806">
    <property type="entry name" value="Kringle-like"/>
</dbReference>
<dbReference type="PROSITE" id="PS50041">
    <property type="entry name" value="C_TYPE_LECTIN_2"/>
    <property type="match status" value="8"/>
</dbReference>
<feature type="domain" description="C-type lectin" evidence="9">
    <location>
        <begin position="224"/>
        <end position="347"/>
    </location>
</feature>
<dbReference type="InterPro" id="IPR016187">
    <property type="entry name" value="CTDL_fold"/>
</dbReference>
<keyword evidence="2" id="KW-0812">Transmembrane</keyword>
<dbReference type="PROSITE" id="PS00615">
    <property type="entry name" value="C_TYPE_LECTIN_1"/>
    <property type="match status" value="4"/>
</dbReference>
<dbReference type="Pfam" id="PF00040">
    <property type="entry name" value="fn2"/>
    <property type="match status" value="1"/>
</dbReference>
<evidence type="ECO:0000259" key="10">
    <source>
        <dbReference type="PROSITE" id="PS51092"/>
    </source>
</evidence>
<keyword evidence="3" id="KW-0677">Repeat</keyword>
<feature type="domain" description="C-type lectin" evidence="9">
    <location>
        <begin position="508"/>
        <end position="638"/>
    </location>
</feature>
<dbReference type="Pfam" id="PF00059">
    <property type="entry name" value="Lectin_C"/>
    <property type="match status" value="7"/>
</dbReference>
<dbReference type="PANTHER" id="PTHR22803">
    <property type="entry name" value="MANNOSE, PHOSPHOLIPASE, LECTIN RECEPTOR RELATED"/>
    <property type="match status" value="1"/>
</dbReference>
<dbReference type="SMART" id="SM00034">
    <property type="entry name" value="CLECT"/>
    <property type="match status" value="7"/>
</dbReference>
<dbReference type="InterPro" id="IPR000562">
    <property type="entry name" value="FN_type2_dom"/>
</dbReference>
<feature type="domain" description="Fibronectin type-II" evidence="10">
    <location>
        <begin position="19"/>
        <end position="67"/>
    </location>
</feature>
<dbReference type="SMART" id="SM00059">
    <property type="entry name" value="FN2"/>
    <property type="match status" value="1"/>
</dbReference>
<feature type="domain" description="C-type lectin" evidence="9">
    <location>
        <begin position="966"/>
        <end position="1101"/>
    </location>
</feature>
<evidence type="ECO:0000256" key="6">
    <source>
        <dbReference type="ARBA" id="ARBA00023157"/>
    </source>
</evidence>
<dbReference type="InterPro" id="IPR036943">
    <property type="entry name" value="FN_type2_sf"/>
</dbReference>
<dbReference type="SUPFAM" id="SSF57440">
    <property type="entry name" value="Kringle-like"/>
    <property type="match status" value="1"/>
</dbReference>
<feature type="disulfide bond" evidence="8">
    <location>
        <begin position="24"/>
        <end position="50"/>
    </location>
</feature>
<dbReference type="FunFam" id="2.10.10.10:FF:000001">
    <property type="entry name" value="Fibronectin 1a isoform 1"/>
    <property type="match status" value="1"/>
</dbReference>
<name>H2YKM0_CIOSA</name>
<keyword evidence="4" id="KW-1133">Transmembrane helix</keyword>
<dbReference type="CDD" id="cd00037">
    <property type="entry name" value="CLECT"/>
    <property type="match status" value="3"/>
</dbReference>
<feature type="domain" description="C-type lectin" evidence="9">
    <location>
        <begin position="365"/>
        <end position="478"/>
    </location>
</feature>
<dbReference type="InterPro" id="IPR001304">
    <property type="entry name" value="C-type_lectin-like"/>
</dbReference>
<keyword evidence="5" id="KW-0472">Membrane</keyword>
<dbReference type="GO" id="GO:0016020">
    <property type="term" value="C:membrane"/>
    <property type="evidence" value="ECO:0007669"/>
    <property type="project" value="UniProtKB-SubCell"/>
</dbReference>
<protein>
    <recommendedName>
        <fullName evidence="13">Macrophage mannose receptor 1-like</fullName>
    </recommendedName>
</protein>
<organism evidence="11 12">
    <name type="scientific">Ciona savignyi</name>
    <name type="common">Pacific transparent sea squirt</name>
    <dbReference type="NCBI Taxonomy" id="51511"/>
    <lineage>
        <taxon>Eukaryota</taxon>
        <taxon>Metazoa</taxon>
        <taxon>Chordata</taxon>
        <taxon>Tunicata</taxon>
        <taxon>Ascidiacea</taxon>
        <taxon>Phlebobranchia</taxon>
        <taxon>Cionidae</taxon>
        <taxon>Ciona</taxon>
    </lineage>
</organism>
<dbReference type="HOGENOM" id="CLU_002069_2_0_1"/>
<proteinExistence type="predicted"/>
<feature type="domain" description="C-type lectin" evidence="9">
    <location>
        <begin position="667"/>
        <end position="786"/>
    </location>
</feature>